<comment type="caution">
    <text evidence="2">The sequence shown here is derived from an EMBL/GenBank/DDBJ whole genome shotgun (WGS) entry which is preliminary data.</text>
</comment>
<dbReference type="EMBL" id="JAAAJA010000097">
    <property type="protein sequence ID" value="KAG0262433.1"/>
    <property type="molecule type" value="Genomic_DNA"/>
</dbReference>
<feature type="compositionally biased region" description="Basic and acidic residues" evidence="1">
    <location>
        <begin position="313"/>
        <end position="325"/>
    </location>
</feature>
<evidence type="ECO:0000313" key="2">
    <source>
        <dbReference type="EMBL" id="KAG0262433.1"/>
    </source>
</evidence>
<sequence>MDSGLKTYQEEEYPGKDHVDIGCFSFEKVLELKNSSVSTTPLPIYITPSHTSTYIPTPLQQLQCFTPPSSDSDHESIPTPYINPSHFYDDFSREDSPPYWPTDYSATYPDDDDEGANYDEPTVYADVDIEANPHLAHRCSYCDIYGHSRIPNEVPRPRVRPSTPLGVDRMTPPSPDRELPTTPYADPMPNGNDALEDTDYGLCSPPFEPVSYVSSYMDDDYYESQHDDCDQGRYDEHYEDHSQGRYNELHEDHNQDHYGEHYEDHCNRGQYEDYQYNDNQYVEYQYHNDRFKDGQYEDDQVTFDAWVDRETNPQADKCTDHDIRDNSPIPDDEPQRTLMVMEDCDDPMEVPSRALDVERLAHLGSGNNIDQPPTAYISPWSSEEEPMHQDLDDSFGEFSKYFRDDSPPYFPKGYGSYSDDEPDDDNNDDNDDDRRADQLPVYTMADIEANPHLAHRCSYCDIHDHSPIPYHGLGPDQETTEECDCDECVEL</sequence>
<feature type="region of interest" description="Disordered" evidence="1">
    <location>
        <begin position="364"/>
        <end position="392"/>
    </location>
</feature>
<dbReference type="Proteomes" id="UP000726737">
    <property type="component" value="Unassembled WGS sequence"/>
</dbReference>
<feature type="region of interest" description="Disordered" evidence="1">
    <location>
        <begin position="153"/>
        <end position="192"/>
    </location>
</feature>
<reference evidence="2" key="1">
    <citation type="journal article" date="2020" name="Fungal Divers.">
        <title>Resolving the Mortierellaceae phylogeny through synthesis of multi-gene phylogenetics and phylogenomics.</title>
        <authorList>
            <person name="Vandepol N."/>
            <person name="Liber J."/>
            <person name="Desiro A."/>
            <person name="Na H."/>
            <person name="Kennedy M."/>
            <person name="Barry K."/>
            <person name="Grigoriev I.V."/>
            <person name="Miller A.N."/>
            <person name="O'Donnell K."/>
            <person name="Stajich J.E."/>
            <person name="Bonito G."/>
        </authorList>
    </citation>
    <scope>NUCLEOTIDE SEQUENCE</scope>
    <source>
        <strain evidence="2">KOD948</strain>
    </source>
</reference>
<feature type="region of interest" description="Disordered" evidence="1">
    <location>
        <begin position="409"/>
        <end position="435"/>
    </location>
</feature>
<keyword evidence="3" id="KW-1185">Reference proteome</keyword>
<name>A0A9P6U6C1_9FUNG</name>
<protein>
    <submittedName>
        <fullName evidence="2">Uncharacterized protein</fullName>
    </submittedName>
</protein>
<organism evidence="2 3">
    <name type="scientific">Mortierella polycephala</name>
    <dbReference type="NCBI Taxonomy" id="41804"/>
    <lineage>
        <taxon>Eukaryota</taxon>
        <taxon>Fungi</taxon>
        <taxon>Fungi incertae sedis</taxon>
        <taxon>Mucoromycota</taxon>
        <taxon>Mortierellomycotina</taxon>
        <taxon>Mortierellomycetes</taxon>
        <taxon>Mortierellales</taxon>
        <taxon>Mortierellaceae</taxon>
        <taxon>Mortierella</taxon>
    </lineage>
</organism>
<accession>A0A9P6U6C1</accession>
<feature type="region of interest" description="Disordered" evidence="1">
    <location>
        <begin position="313"/>
        <end position="334"/>
    </location>
</feature>
<evidence type="ECO:0000313" key="3">
    <source>
        <dbReference type="Proteomes" id="UP000726737"/>
    </source>
</evidence>
<dbReference type="OrthoDB" id="10380420at2759"/>
<proteinExistence type="predicted"/>
<gene>
    <name evidence="2" type="ORF">BG011_010150</name>
</gene>
<dbReference type="AlphaFoldDB" id="A0A9P6U6C1"/>
<evidence type="ECO:0000256" key="1">
    <source>
        <dbReference type="SAM" id="MobiDB-lite"/>
    </source>
</evidence>
<feature type="compositionally biased region" description="Acidic residues" evidence="1">
    <location>
        <begin position="418"/>
        <end position="431"/>
    </location>
</feature>